<keyword evidence="4" id="KW-1185">Reference proteome</keyword>
<name>A0A543CIH6_9ACTN</name>
<keyword evidence="2" id="KW-1133">Transmembrane helix</keyword>
<proteinExistence type="predicted"/>
<gene>
    <name evidence="3" type="ORF">FB559_2256</name>
</gene>
<evidence type="ECO:0000313" key="3">
    <source>
        <dbReference type="EMBL" id="TQL96707.1"/>
    </source>
</evidence>
<evidence type="ECO:0000256" key="1">
    <source>
        <dbReference type="SAM" id="MobiDB-lite"/>
    </source>
</evidence>
<evidence type="ECO:0000256" key="2">
    <source>
        <dbReference type="SAM" id="Phobius"/>
    </source>
</evidence>
<dbReference type="Proteomes" id="UP000316096">
    <property type="component" value="Unassembled WGS sequence"/>
</dbReference>
<feature type="transmembrane region" description="Helical" evidence="2">
    <location>
        <begin position="50"/>
        <end position="70"/>
    </location>
</feature>
<accession>A0A543CIH6</accession>
<evidence type="ECO:0000313" key="4">
    <source>
        <dbReference type="Proteomes" id="UP000316096"/>
    </source>
</evidence>
<sequence length="386" mass="40134">MGGGPADDQEPRPGSGDGGGPRDLAGPAVLEGPPPAPSYDIGAPSSKRRAVALVLALAALVAVVIAVAGVTGDDPPSVKTAHEAGRNLTKTAALALNGTYAGGHAMFTVTRAGTARGSYTAGAGQVARIDVGGRTYLKADSRFWKASGRSSAVAARADGAWTTAPYDAVELSLGDLSPSRLGQNLREAADDLPVRRTTLNGVKAIRLTTAGSTYFLSRSESPRVLRVQGDGFSFDVTPLPSSATDIFFSTLRKEAGDLEGAYDPDVSFPRTAGRTHFGTCRMSGCTAEGRVEPDARGGRGPIQVVTTVDFRAPTGAVISRCSDSATSTKPRIAFSCRTGGTRWASWYRSHHGRSGVRAYPRFGATVNSAEDVSHLLTLLAREQQTG</sequence>
<keyword evidence="2" id="KW-0812">Transmembrane</keyword>
<feature type="region of interest" description="Disordered" evidence="1">
    <location>
        <begin position="1"/>
        <end position="41"/>
    </location>
</feature>
<protein>
    <submittedName>
        <fullName evidence="3">Uncharacterized protein</fullName>
    </submittedName>
</protein>
<comment type="caution">
    <text evidence="3">The sequence shown here is derived from an EMBL/GenBank/DDBJ whole genome shotgun (WGS) entry which is preliminary data.</text>
</comment>
<organism evidence="3 4">
    <name type="scientific">Actinoallomurus bryophytorum</name>
    <dbReference type="NCBI Taxonomy" id="1490222"/>
    <lineage>
        <taxon>Bacteria</taxon>
        <taxon>Bacillati</taxon>
        <taxon>Actinomycetota</taxon>
        <taxon>Actinomycetes</taxon>
        <taxon>Streptosporangiales</taxon>
        <taxon>Thermomonosporaceae</taxon>
        <taxon>Actinoallomurus</taxon>
    </lineage>
</organism>
<reference evidence="3 4" key="1">
    <citation type="submission" date="2019-06" db="EMBL/GenBank/DDBJ databases">
        <title>Sequencing the genomes of 1000 actinobacteria strains.</title>
        <authorList>
            <person name="Klenk H.-P."/>
        </authorList>
    </citation>
    <scope>NUCLEOTIDE SEQUENCE [LARGE SCALE GENOMIC DNA]</scope>
    <source>
        <strain evidence="3 4">DSM 102200</strain>
    </source>
</reference>
<dbReference type="AlphaFoldDB" id="A0A543CIH6"/>
<dbReference type="EMBL" id="VFOZ01000001">
    <property type="protein sequence ID" value="TQL96707.1"/>
    <property type="molecule type" value="Genomic_DNA"/>
</dbReference>
<keyword evidence="2" id="KW-0472">Membrane</keyword>